<name>A0A4Z2GMQ3_9TELE</name>
<dbReference type="Proteomes" id="UP000314294">
    <property type="component" value="Unassembled WGS sequence"/>
</dbReference>
<proteinExistence type="predicted"/>
<comment type="caution">
    <text evidence="1">The sequence shown here is derived from an EMBL/GenBank/DDBJ whole genome shotgun (WGS) entry which is preliminary data.</text>
</comment>
<dbReference type="AlphaFoldDB" id="A0A4Z2GMQ3"/>
<dbReference type="OrthoDB" id="10561398at2759"/>
<reference evidence="1 2" key="1">
    <citation type="submission" date="2019-03" db="EMBL/GenBank/DDBJ databases">
        <title>First draft genome of Liparis tanakae, snailfish: a comprehensive survey of snailfish specific genes.</title>
        <authorList>
            <person name="Kim W."/>
            <person name="Song I."/>
            <person name="Jeong J.-H."/>
            <person name="Kim D."/>
            <person name="Kim S."/>
            <person name="Ryu S."/>
            <person name="Song J.Y."/>
            <person name="Lee S.K."/>
        </authorList>
    </citation>
    <scope>NUCLEOTIDE SEQUENCE [LARGE SCALE GENOMIC DNA]</scope>
    <source>
        <tissue evidence="1">Muscle</tissue>
    </source>
</reference>
<organism evidence="1 2">
    <name type="scientific">Liparis tanakae</name>
    <name type="common">Tanaka's snailfish</name>
    <dbReference type="NCBI Taxonomy" id="230148"/>
    <lineage>
        <taxon>Eukaryota</taxon>
        <taxon>Metazoa</taxon>
        <taxon>Chordata</taxon>
        <taxon>Craniata</taxon>
        <taxon>Vertebrata</taxon>
        <taxon>Euteleostomi</taxon>
        <taxon>Actinopterygii</taxon>
        <taxon>Neopterygii</taxon>
        <taxon>Teleostei</taxon>
        <taxon>Neoteleostei</taxon>
        <taxon>Acanthomorphata</taxon>
        <taxon>Eupercaria</taxon>
        <taxon>Perciformes</taxon>
        <taxon>Cottioidei</taxon>
        <taxon>Cottales</taxon>
        <taxon>Liparidae</taxon>
        <taxon>Liparis</taxon>
    </lineage>
</organism>
<evidence type="ECO:0000313" key="2">
    <source>
        <dbReference type="Proteomes" id="UP000314294"/>
    </source>
</evidence>
<dbReference type="EMBL" id="SRLO01000473">
    <property type="protein sequence ID" value="TNN54837.1"/>
    <property type="molecule type" value="Genomic_DNA"/>
</dbReference>
<accession>A0A4Z2GMQ3</accession>
<protein>
    <submittedName>
        <fullName evidence="1">Uncharacterized protein</fullName>
    </submittedName>
</protein>
<evidence type="ECO:0000313" key="1">
    <source>
        <dbReference type="EMBL" id="TNN54837.1"/>
    </source>
</evidence>
<sequence length="168" mass="18599">MSVRSDTEDVFRLQVTGEKKVVLTSSPPQQVSSSSSIISPGVLLTPYWTHTYFFHQDMESIFILSAVLRTFLSRLALLSNCLRPTAMAASNTSFRFFCVSAEHSTYVTAPIFSDSARASSSSTGRSLRRASSISTLTSCRRSHCVPTSRMGVRGQRRRISGTHFSQTF</sequence>
<keyword evidence="2" id="KW-1185">Reference proteome</keyword>
<gene>
    <name evidence="1" type="ORF">EYF80_034956</name>
</gene>